<comment type="cofactor">
    <cofactor evidence="1">
        <name>Zn(2+)</name>
        <dbReference type="ChEBI" id="CHEBI:29105"/>
    </cofactor>
</comment>
<evidence type="ECO:0000256" key="2">
    <source>
        <dbReference type="ARBA" id="ARBA00004141"/>
    </source>
</evidence>
<keyword evidence="9" id="KW-0482">Metalloprotease</keyword>
<evidence type="ECO:0000256" key="9">
    <source>
        <dbReference type="ARBA" id="ARBA00023049"/>
    </source>
</evidence>
<dbReference type="InterPro" id="IPR004387">
    <property type="entry name" value="Pept_M50_Zn"/>
</dbReference>
<comment type="similarity">
    <text evidence="3">Belongs to the peptidase M50B family.</text>
</comment>
<dbReference type="PANTHER" id="PTHR42837">
    <property type="entry name" value="REGULATOR OF SIGMA-E PROTEASE RSEP"/>
    <property type="match status" value="1"/>
</dbReference>
<evidence type="ECO:0000256" key="4">
    <source>
        <dbReference type="ARBA" id="ARBA00022670"/>
    </source>
</evidence>
<protein>
    <recommendedName>
        <fullName evidence="12">Peptidase M50 domain-containing protein</fullName>
    </recommendedName>
</protein>
<comment type="subcellular location">
    <subcellularLocation>
        <location evidence="2">Membrane</location>
        <topology evidence="2">Multi-pass membrane protein</topology>
    </subcellularLocation>
</comment>
<keyword evidence="5 11" id="KW-0812">Transmembrane</keyword>
<keyword evidence="6" id="KW-0378">Hydrolase</keyword>
<dbReference type="Pfam" id="PF02163">
    <property type="entry name" value="Peptidase_M50"/>
    <property type="match status" value="1"/>
</dbReference>
<dbReference type="AlphaFoldDB" id="A0A1F5B0Z1"/>
<keyword evidence="4" id="KW-0645">Protease</keyword>
<evidence type="ECO:0000313" key="13">
    <source>
        <dbReference type="EMBL" id="OGD24217.1"/>
    </source>
</evidence>
<dbReference type="GO" id="GO:0016020">
    <property type="term" value="C:membrane"/>
    <property type="evidence" value="ECO:0007669"/>
    <property type="project" value="UniProtKB-SubCell"/>
</dbReference>
<reference evidence="13 14" key="1">
    <citation type="journal article" date="2016" name="Nat. Commun.">
        <title>Thousands of microbial genomes shed light on interconnected biogeochemical processes in an aquifer system.</title>
        <authorList>
            <person name="Anantharaman K."/>
            <person name="Brown C.T."/>
            <person name="Hug L.A."/>
            <person name="Sharon I."/>
            <person name="Castelle C.J."/>
            <person name="Probst A.J."/>
            <person name="Thomas B.C."/>
            <person name="Singh A."/>
            <person name="Wilkins M.J."/>
            <person name="Karaoz U."/>
            <person name="Brodie E.L."/>
            <person name="Williams K.H."/>
            <person name="Hubbard S.S."/>
            <person name="Banfield J.F."/>
        </authorList>
    </citation>
    <scope>NUCLEOTIDE SEQUENCE [LARGE SCALE GENOMIC DNA]</scope>
</reference>
<feature type="domain" description="Peptidase M50" evidence="12">
    <location>
        <begin position="8"/>
        <end position="347"/>
    </location>
</feature>
<dbReference type="SUPFAM" id="SSF50156">
    <property type="entry name" value="PDZ domain-like"/>
    <property type="match status" value="1"/>
</dbReference>
<dbReference type="Gene3D" id="2.30.42.10">
    <property type="match status" value="1"/>
</dbReference>
<dbReference type="CDD" id="cd06163">
    <property type="entry name" value="S2P-M50_PDZ_RseP-like"/>
    <property type="match status" value="1"/>
</dbReference>
<proteinExistence type="inferred from homology"/>
<feature type="transmembrane region" description="Helical" evidence="11">
    <location>
        <begin position="6"/>
        <end position="26"/>
    </location>
</feature>
<evidence type="ECO:0000259" key="12">
    <source>
        <dbReference type="Pfam" id="PF02163"/>
    </source>
</evidence>
<evidence type="ECO:0000256" key="3">
    <source>
        <dbReference type="ARBA" id="ARBA00007931"/>
    </source>
</evidence>
<evidence type="ECO:0000313" key="14">
    <source>
        <dbReference type="Proteomes" id="UP000176639"/>
    </source>
</evidence>
<dbReference type="Proteomes" id="UP000176639">
    <property type="component" value="Unassembled WGS sequence"/>
</dbReference>
<dbReference type="InterPro" id="IPR008915">
    <property type="entry name" value="Peptidase_M50"/>
</dbReference>
<feature type="transmembrane region" description="Helical" evidence="11">
    <location>
        <begin position="92"/>
        <end position="115"/>
    </location>
</feature>
<evidence type="ECO:0000256" key="10">
    <source>
        <dbReference type="ARBA" id="ARBA00023136"/>
    </source>
</evidence>
<evidence type="ECO:0000256" key="1">
    <source>
        <dbReference type="ARBA" id="ARBA00001947"/>
    </source>
</evidence>
<evidence type="ECO:0000256" key="5">
    <source>
        <dbReference type="ARBA" id="ARBA00022692"/>
    </source>
</evidence>
<name>A0A1F5B0Z1_9BACT</name>
<dbReference type="GO" id="GO:0006508">
    <property type="term" value="P:proteolysis"/>
    <property type="evidence" value="ECO:0007669"/>
    <property type="project" value="UniProtKB-KW"/>
</dbReference>
<organism evidence="13 14">
    <name type="scientific">Candidatus Azambacteria bacterium RBG_16_47_10</name>
    <dbReference type="NCBI Taxonomy" id="1797292"/>
    <lineage>
        <taxon>Bacteria</taxon>
        <taxon>Candidatus Azamiibacteriota</taxon>
    </lineage>
</organism>
<evidence type="ECO:0000256" key="7">
    <source>
        <dbReference type="ARBA" id="ARBA00022833"/>
    </source>
</evidence>
<feature type="transmembrane region" description="Helical" evidence="11">
    <location>
        <begin position="331"/>
        <end position="353"/>
    </location>
</feature>
<dbReference type="GO" id="GO:0004222">
    <property type="term" value="F:metalloendopeptidase activity"/>
    <property type="evidence" value="ECO:0007669"/>
    <property type="project" value="InterPro"/>
</dbReference>
<gene>
    <name evidence="13" type="ORF">A2Z10_02875</name>
</gene>
<dbReference type="PANTHER" id="PTHR42837:SF2">
    <property type="entry name" value="MEMBRANE METALLOPROTEASE ARASP2, CHLOROPLASTIC-RELATED"/>
    <property type="match status" value="1"/>
</dbReference>
<feature type="transmembrane region" description="Helical" evidence="11">
    <location>
        <begin position="236"/>
        <end position="258"/>
    </location>
</feature>
<keyword evidence="10 11" id="KW-0472">Membrane</keyword>
<keyword evidence="7" id="KW-0862">Zinc</keyword>
<evidence type="ECO:0000256" key="8">
    <source>
        <dbReference type="ARBA" id="ARBA00022989"/>
    </source>
</evidence>
<feature type="transmembrane region" description="Helical" evidence="11">
    <location>
        <begin position="287"/>
        <end position="310"/>
    </location>
</feature>
<accession>A0A1F5B0Z1</accession>
<dbReference type="InterPro" id="IPR036034">
    <property type="entry name" value="PDZ_sf"/>
</dbReference>
<dbReference type="EMBL" id="MEYI01000009">
    <property type="protein sequence ID" value="OGD24217.1"/>
    <property type="molecule type" value="Genomic_DNA"/>
</dbReference>
<evidence type="ECO:0000256" key="11">
    <source>
        <dbReference type="SAM" id="Phobius"/>
    </source>
</evidence>
<sequence>MLITVLLFFGILATLILVHEWGHFIVARKAGIRVDEFGFGFPPKLFSMKKGETTYSMNAIPLGGFVKIYGEEGDGENEPESFSSKPVSVRMAVVLAGVTMNFLLAIALLSFGFWYGLPEVIDENSVYQTRDAKVMIMQVAPDSPAAVADIKIGDAIIGATFRDTKTDISEVKAAQETISSHKGEEFTLLIQRGSEMMEKTVTPRKEAPKDQGALGVVLEKTAIVSYPWYRAIEKGVTAAFTMTWVFLTTFFVIIVHLVREGKLIADIAGPVGIGALTYQVSQLGLSYIIQFAAILSINLTIINALPFPALDGGRFIFLAVEKIKGSPVSRHYERVVHMAGFAILITLMVVVTARDIAKLF</sequence>
<comment type="caution">
    <text evidence="13">The sequence shown here is derived from an EMBL/GenBank/DDBJ whole genome shotgun (WGS) entry which is preliminary data.</text>
</comment>
<keyword evidence="8 11" id="KW-1133">Transmembrane helix</keyword>
<evidence type="ECO:0000256" key="6">
    <source>
        <dbReference type="ARBA" id="ARBA00022801"/>
    </source>
</evidence>